<dbReference type="AlphaFoldDB" id="A0A494C1M9"/>
<dbReference type="SUPFAM" id="SSF46934">
    <property type="entry name" value="UBA-like"/>
    <property type="match status" value="1"/>
</dbReference>
<protein>
    <submittedName>
        <fullName evidence="1">Ts translation elongation factor, mitochondrial</fullName>
    </submittedName>
</protein>
<evidence type="ECO:0007829" key="4">
    <source>
        <dbReference type="ProteomicsDB" id="A0A494C1M9"/>
    </source>
</evidence>
<proteinExistence type="evidence at protein level"/>
<evidence type="ECO:0000313" key="1">
    <source>
        <dbReference type="Ensembl" id="ENSP00000499143.1"/>
    </source>
</evidence>
<dbReference type="GeneTree" id="ENSGT00390000016293"/>
<dbReference type="InterPro" id="IPR018101">
    <property type="entry name" value="Transl_elong_Ts_CS"/>
</dbReference>
<dbReference type="Bgee" id="ENSG00000123297">
    <property type="expression patterns" value="Expressed in right adrenal gland and 102 other cell types or tissues"/>
</dbReference>
<gene>
    <name evidence="1" type="primary">TSFM</name>
</gene>
<dbReference type="ChiTaRS" id="TSFM">
    <property type="organism name" value="human"/>
</dbReference>
<dbReference type="MassIVE" id="A0A494C1M9"/>
<dbReference type="Ensembl" id="ENST00000651066.1">
    <property type="protein sequence ID" value="ENSP00000499143.1"/>
    <property type="gene ID" value="ENSG00000123297.21"/>
</dbReference>
<dbReference type="ExpressionAtlas" id="A0A494C1M9">
    <property type="expression patterns" value="baseline and differential"/>
</dbReference>
<evidence type="ECO:0000313" key="2">
    <source>
        <dbReference type="Proteomes" id="UP000005640"/>
    </source>
</evidence>
<dbReference type="SMR" id="A0A494C1M9"/>
<dbReference type="GO" id="GO:0003746">
    <property type="term" value="F:translation elongation factor activity"/>
    <property type="evidence" value="ECO:0007669"/>
    <property type="project" value="InterPro"/>
</dbReference>
<dbReference type="Pfam" id="PF25025">
    <property type="entry name" value="EF-Ts_N"/>
    <property type="match status" value="1"/>
</dbReference>
<dbReference type="EMBL" id="AC025165">
    <property type="status" value="NOT_ANNOTATED_CDS"/>
    <property type="molecule type" value="Genomic_DNA"/>
</dbReference>
<reference evidence="1 2" key="2">
    <citation type="journal article" date="2004" name="Nature">
        <title>Finishing the euchromatic sequence of the human genome.</title>
        <authorList>
            <consortium name="International Human Genome Sequencing Consortium"/>
        </authorList>
    </citation>
    <scope>NUCLEOTIDE SEQUENCE [LARGE SCALE GENOMIC DNA]</scope>
</reference>
<dbReference type="HGNC" id="HGNC:12367">
    <property type="gene designation" value="TSFM"/>
</dbReference>
<dbReference type="VEuPathDB" id="HostDB:ENSG00000123297"/>
<accession>A0A494C1M9</accession>
<keyword evidence="3 4" id="KW-1267">Proteomics identification</keyword>
<dbReference type="CDD" id="cd14275">
    <property type="entry name" value="UBA_EF-Ts"/>
    <property type="match status" value="1"/>
</dbReference>
<dbReference type="OrthoDB" id="277235at2759"/>
<dbReference type="OpenTargets" id="ENSG00000123297"/>
<reference evidence="1" key="4">
    <citation type="submission" date="2025-08" db="UniProtKB">
        <authorList>
            <consortium name="Ensembl"/>
        </authorList>
    </citation>
    <scope>IDENTIFICATION</scope>
</reference>
<keyword evidence="2" id="KW-1185">Reference proteome</keyword>
<dbReference type="PANTHER" id="PTHR46254">
    <property type="entry name" value="PROTEIN GVQW1-RELATED"/>
    <property type="match status" value="1"/>
</dbReference>
<dbReference type="PROSITE" id="PS01126">
    <property type="entry name" value="EF_TS_1"/>
    <property type="match status" value="1"/>
</dbReference>
<reference evidence="1 2" key="1">
    <citation type="journal article" date="2001" name="Nature">
        <title>Initial sequencing and analysis of the human genome.</title>
        <authorList>
            <consortium name="International Human Genome Sequencing Consortium"/>
            <person name="Lander E.S."/>
            <person name="Linton L.M."/>
            <person name="Birren B."/>
            <person name="Nusbaum C."/>
            <person name="Zody M.C."/>
            <person name="Baldwin J."/>
            <person name="Devon K."/>
            <person name="Dewar K."/>
            <person name="Doyle M."/>
            <person name="FitzHugh W."/>
            <person name="Funke R."/>
            <person name="Gage D."/>
            <person name="Harris K."/>
            <person name="Heaford A."/>
            <person name="Howland J."/>
            <person name="Kann L."/>
            <person name="Lehoczky J."/>
            <person name="LeVine R."/>
            <person name="McEwan P."/>
            <person name="McKernan K."/>
            <person name="Meldrim J."/>
            <person name="Mesirov J.P."/>
            <person name="Miranda C."/>
            <person name="Morris W."/>
            <person name="Naylor J."/>
            <person name="Raymond C."/>
            <person name="Rosetti M."/>
            <person name="Santos R."/>
            <person name="Sheridan A."/>
            <person name="Sougnez C."/>
            <person name="Stange-Thomann N."/>
            <person name="Stojanovic N."/>
            <person name="Subramanian A."/>
            <person name="Wyman D."/>
            <person name="Rogers J."/>
            <person name="Sulston J."/>
            <person name="Ainscough R."/>
            <person name="Beck S."/>
            <person name="Bentley D."/>
            <person name="Burton J."/>
            <person name="Clee C."/>
            <person name="Carter N."/>
            <person name="Coulson A."/>
            <person name="Deadman R."/>
            <person name="Deloukas P."/>
            <person name="Dunham A."/>
            <person name="Dunham I."/>
            <person name="Durbin R."/>
            <person name="French L."/>
            <person name="Grafham D."/>
            <person name="Gregory S."/>
            <person name="Hubbard T."/>
            <person name="Humphray S."/>
            <person name="Hunt A."/>
            <person name="Jones M."/>
            <person name="Lloyd C."/>
            <person name="McMurray A."/>
            <person name="Matthews L."/>
            <person name="Mercer S."/>
            <person name="Milne S."/>
            <person name="Mullikin J.C."/>
            <person name="Mungall A."/>
            <person name="Plumb R."/>
            <person name="Ross M."/>
            <person name="Shownkeen R."/>
            <person name="Sims S."/>
            <person name="Waterston R.H."/>
            <person name="Wilson R.K."/>
            <person name="Hillier L.W."/>
            <person name="McPherson J.D."/>
            <person name="Marra M.A."/>
            <person name="Mardis E.R."/>
            <person name="Fulton L.A."/>
            <person name="Chinwalla A.T."/>
            <person name="Pepin K.H."/>
            <person name="Gish W.R."/>
            <person name="Chissoe S.L."/>
            <person name="Wendl M.C."/>
            <person name="Delehaunty K.D."/>
            <person name="Miner T.L."/>
            <person name="Delehaunty A."/>
            <person name="Kramer J.B."/>
            <person name="Cook L.L."/>
            <person name="Fulton R.S."/>
            <person name="Johnson D.L."/>
            <person name="Minx P.J."/>
            <person name="Clifton S.W."/>
            <person name="Hawkins T."/>
            <person name="Branscomb E."/>
            <person name="Predki P."/>
            <person name="Richardson P."/>
            <person name="Wenning S."/>
            <person name="Slezak T."/>
            <person name="Doggett N."/>
            <person name="Cheng J.F."/>
            <person name="Olsen A."/>
            <person name="Lucas S."/>
            <person name="Elkin C."/>
            <person name="Uberbacher E."/>
            <person name="Frazier M."/>
            <person name="Gibbs R.A."/>
            <person name="Muzny D.M."/>
            <person name="Scherer S.E."/>
            <person name="Bouck J.B."/>
            <person name="Sodergren E.J."/>
            <person name="Worley K.C."/>
            <person name="Rives C.M."/>
            <person name="Gorrell J.H."/>
            <person name="Metzker M.L."/>
            <person name="Naylor S.L."/>
            <person name="Kucherlapati R.S."/>
            <person name="Nelson D.L."/>
            <person name="Weinstock G.M."/>
            <person name="Sakaki Y."/>
            <person name="Fujiyama A."/>
            <person name="Hattori M."/>
            <person name="Yada T."/>
            <person name="Toyoda A."/>
            <person name="Itoh T."/>
            <person name="Kawagoe C."/>
            <person name="Watanabe H."/>
            <person name="Totoki Y."/>
            <person name="Taylor T."/>
            <person name="Weissenbach J."/>
            <person name="Heilig R."/>
            <person name="Saurin W."/>
            <person name="Artiguenave F."/>
            <person name="Brottier P."/>
            <person name="Bruls T."/>
            <person name="Pelletier E."/>
            <person name="Robert C."/>
            <person name="Wincker P."/>
            <person name="Smith D.R."/>
            <person name="Doucette-Stamm L."/>
            <person name="Rubenfield M."/>
            <person name="Weinstock K."/>
            <person name="Lee H.M."/>
            <person name="Dubois J."/>
            <person name="Rosenthal A."/>
            <person name="Platzer M."/>
            <person name="Nyakatura G."/>
            <person name="Taudien S."/>
            <person name="Rump A."/>
            <person name="Yang H."/>
            <person name="Yu J."/>
            <person name="Wang J."/>
            <person name="Huang G."/>
            <person name="Gu J."/>
            <person name="Hood L."/>
            <person name="Rowen L."/>
            <person name="Madan A."/>
            <person name="Qin S."/>
            <person name="Davis R.W."/>
            <person name="Federspiel N.A."/>
            <person name="Abola A.P."/>
            <person name="Proctor M.J."/>
            <person name="Myers R.M."/>
            <person name="Schmutz J."/>
            <person name="Dickson M."/>
            <person name="Grimwood J."/>
            <person name="Cox D.R."/>
            <person name="Olson M.V."/>
            <person name="Kaul R."/>
            <person name="Raymond C."/>
            <person name="Shimizu N."/>
            <person name="Kawasaki K."/>
            <person name="Minoshima S."/>
            <person name="Evans G.A."/>
            <person name="Athanasiou M."/>
            <person name="Schultz R."/>
            <person name="Roe B.A."/>
            <person name="Chen F."/>
            <person name="Pan H."/>
            <person name="Ramser J."/>
            <person name="Lehrach H."/>
            <person name="Reinhardt R."/>
            <person name="McCombie W.R."/>
            <person name="de la Bastide M."/>
            <person name="Dedhia N."/>
            <person name="Blocker H."/>
            <person name="Hornischer K."/>
            <person name="Nordsiek G."/>
            <person name="Agarwala R."/>
            <person name="Aravind L."/>
            <person name="Bailey J.A."/>
            <person name="Bateman A."/>
            <person name="Batzoglou S."/>
            <person name="Birney E."/>
            <person name="Bork P."/>
            <person name="Brown D.G."/>
            <person name="Burge C.B."/>
            <person name="Cerutti L."/>
            <person name="Chen H.C."/>
            <person name="Church D."/>
            <person name="Clamp M."/>
            <person name="Copley R.R."/>
            <person name="Doerks T."/>
            <person name="Eddy S.R."/>
            <person name="Eichler E.E."/>
            <person name="Furey T.S."/>
            <person name="Galagan J."/>
            <person name="Gilbert J.G."/>
            <person name="Harmon C."/>
            <person name="Hayashizaki Y."/>
            <person name="Haussler D."/>
            <person name="Hermjakob H."/>
            <person name="Hokamp K."/>
            <person name="Jang W."/>
            <person name="Johnson L.S."/>
            <person name="Jones T.A."/>
            <person name="Kasif S."/>
            <person name="Kaspryzk A."/>
            <person name="Kennedy S."/>
            <person name="Kent W.J."/>
            <person name="Kitts P."/>
            <person name="Koonin E.V."/>
            <person name="Korf I."/>
            <person name="Kulp D."/>
            <person name="Lancet D."/>
            <person name="Lowe T.M."/>
            <person name="McLysaght A."/>
            <person name="Mikkelsen T."/>
            <person name="Moran J.V."/>
            <person name="Mulder N."/>
            <person name="Pollara V.J."/>
            <person name="Ponting C.P."/>
            <person name="Schuler G."/>
            <person name="Schultz J."/>
            <person name="Slater G."/>
            <person name="Smit A.F."/>
            <person name="Stupka E."/>
            <person name="Szustakowski J."/>
            <person name="Thierry-Mieg D."/>
            <person name="Thierry-Mieg J."/>
            <person name="Wagner L."/>
            <person name="Wallis J."/>
            <person name="Wheeler R."/>
            <person name="Williams A."/>
            <person name="Wolf Y.I."/>
            <person name="Wolfe K.H."/>
            <person name="Yang S.P."/>
            <person name="Yeh R.F."/>
            <person name="Collins F."/>
            <person name="Guyer M.S."/>
            <person name="Peterson J."/>
            <person name="Felsenfeld A."/>
            <person name="Wetterstrand K.A."/>
            <person name="Patrinos A."/>
            <person name="Morgan M.J."/>
            <person name="de Jong P."/>
            <person name="Catanese J.J."/>
            <person name="Osoegawa K."/>
            <person name="Shizuya H."/>
            <person name="Choi S."/>
            <person name="Chen Y.J."/>
        </authorList>
    </citation>
    <scope>NUCLEOTIDE SEQUENCE [LARGE SCALE GENOMIC DNA]</scope>
</reference>
<reference evidence="1" key="5">
    <citation type="submission" date="2025-09" db="UniProtKB">
        <authorList>
            <consortium name="Ensembl"/>
        </authorList>
    </citation>
    <scope>IDENTIFICATION</scope>
</reference>
<sequence>MSLLRSLRVFLVARTGSYPAGSLLRQSPQPRHTFYAGPRLSASASSKELLMKLRRKTGYSFVNCKKALETCGGDLKQTESCSVAQAGVQWHDVGSLQPPPPGFKRFSCLSLLSSWDYRRAPRHPAILFFIFYFFLYF</sequence>
<dbReference type="InterPro" id="IPR009060">
    <property type="entry name" value="UBA-like_sf"/>
</dbReference>
<evidence type="ECO:0007829" key="3">
    <source>
        <dbReference type="PeptideAtlas" id="A0A494C1M9"/>
    </source>
</evidence>
<dbReference type="Ensembl" id="ENST00000651066.1">
    <property type="protein sequence ID" value="ENSP00000499143.1"/>
    <property type="gene ID" value="ENSG00000123297.20"/>
</dbReference>
<reference evidence="1 2" key="3">
    <citation type="journal article" date="2006" name="Nature">
        <title>The finished DNA sequence of human chromosome 12.</title>
        <authorList>
            <consortium name="Baylor College of Medicine Human Genome Sequencing Center Sequence Production Team"/>
            <person name="Scherer S.E."/>
            <person name="Muzny D.M."/>
            <person name="Buhay C.J."/>
            <person name="Chen R."/>
            <person name="Cree A."/>
            <person name="Ding Y."/>
            <person name="Dugan-Rocha S."/>
            <person name="Gill R."/>
            <person name="Gunaratne P."/>
            <person name="Harris R.A."/>
            <person name="Hawes A.C."/>
            <person name="Hernandez J."/>
            <person name="Hodgson A.V."/>
            <person name="Hume J."/>
            <person name="Jackson A."/>
            <person name="Khan Z.M."/>
            <person name="Kovar-Smith C."/>
            <person name="Lewis L.R."/>
            <person name="Lozado R.J."/>
            <person name="Metzker M.L."/>
            <person name="Milosavljevic A."/>
            <person name="Miner G.R."/>
            <person name="Montgomery K.T."/>
            <person name="Morgan M.B."/>
            <person name="Nazareth L.V."/>
            <person name="Scott G."/>
            <person name="Sodergren E."/>
            <person name="Song X.Z."/>
            <person name="Steffen D."/>
            <person name="Lovering R.C."/>
            <person name="Wheeler D.A."/>
            <person name="Worley K.C."/>
            <person name="Yuan Y."/>
            <person name="Zhang Z."/>
            <person name="Adams C.Q."/>
            <person name="Ansari-Lari M.A."/>
            <person name="Ayele M."/>
            <person name="Brown M.J."/>
            <person name="Chen G."/>
            <person name="Chen Z."/>
            <person name="Clerc-Blankenburg K.P."/>
            <person name="Davis C."/>
            <person name="Delgado O."/>
            <person name="Dinh H.H."/>
            <person name="Draper H."/>
            <person name="Gonzalez-Garay M.L."/>
            <person name="Havlak P."/>
            <person name="Jackson L.R."/>
            <person name="Jacob L.S."/>
            <person name="Kelly S.H."/>
            <person name="Li L."/>
            <person name="Li Z."/>
            <person name="Liu J."/>
            <person name="Liu W."/>
            <person name="Lu J."/>
            <person name="Maheshwari M."/>
            <person name="Nguyen B.V."/>
            <person name="Okwuonu G.O."/>
            <person name="Pasternak S."/>
            <person name="Perez L.M."/>
            <person name="Plopper F.J."/>
            <person name="Santibanez J."/>
            <person name="Shen H."/>
            <person name="Tabor P.E."/>
            <person name="Verduzco D."/>
            <person name="Waldron L."/>
            <person name="Wang Q."/>
            <person name="Williams G.A."/>
            <person name="Zhang J."/>
            <person name="Zhou J."/>
            <person name="Allen C.C."/>
            <person name="Amin A.G."/>
            <person name="Anyalebechi V."/>
            <person name="Bailey M."/>
            <person name="Barbaria J.A."/>
            <person name="Bimage K.E."/>
            <person name="Bryant N.P."/>
            <person name="Burch P.E."/>
            <person name="Burkett C.E."/>
            <person name="Burrell K.L."/>
            <person name="Calderon E."/>
            <person name="Cardenas V."/>
            <person name="Carter K."/>
            <person name="Casias K."/>
            <person name="Cavazos I."/>
            <person name="Cavazos S.R."/>
            <person name="Ceasar H."/>
            <person name="Chacko J."/>
            <person name="Chan S.N."/>
            <person name="Chavez D."/>
            <person name="Christopoulos C."/>
            <person name="Chu J."/>
            <person name="Cockrell R."/>
            <person name="Cox C.D."/>
            <person name="Dang M."/>
            <person name="Dathorne S.R."/>
            <person name="David R."/>
            <person name="Davis C.M."/>
            <person name="Davy-Carroll L."/>
            <person name="Deshazo D.R."/>
            <person name="Donlin J.E."/>
            <person name="D'Souza L."/>
            <person name="Eaves K.A."/>
            <person name="Egan A."/>
            <person name="Emery-Cohen A.J."/>
            <person name="Escotto M."/>
            <person name="Flagg N."/>
            <person name="Forbes L.D."/>
            <person name="Gabisi A.M."/>
            <person name="Garza M."/>
            <person name="Hamilton C."/>
            <person name="Henderson N."/>
            <person name="Hernandez O."/>
            <person name="Hines S."/>
            <person name="Hogues M.E."/>
            <person name="Huang M."/>
            <person name="Idlebird D.G."/>
            <person name="Johnson R."/>
            <person name="Jolivet A."/>
            <person name="Jones S."/>
            <person name="Kagan R."/>
            <person name="King L.M."/>
            <person name="Leal B."/>
            <person name="Lebow H."/>
            <person name="Lee S."/>
            <person name="LeVan J.M."/>
            <person name="Lewis L.C."/>
            <person name="London P."/>
            <person name="Lorensuhewa L.M."/>
            <person name="Loulseged H."/>
            <person name="Lovett D.A."/>
            <person name="Lucier A."/>
            <person name="Lucier R.L."/>
            <person name="Ma J."/>
            <person name="Madu R.C."/>
            <person name="Mapua P."/>
            <person name="Martindale A.D."/>
            <person name="Martinez E."/>
            <person name="Massey E."/>
            <person name="Mawhiney S."/>
            <person name="Meador M.G."/>
            <person name="Mendez S."/>
            <person name="Mercado C."/>
            <person name="Mercado I.C."/>
            <person name="Merritt C.E."/>
            <person name="Miner Z.L."/>
            <person name="Minja E."/>
            <person name="Mitchell T."/>
            <person name="Mohabbat F."/>
            <person name="Mohabbat K."/>
            <person name="Montgomery B."/>
            <person name="Moore N."/>
            <person name="Morris S."/>
            <person name="Munidasa M."/>
            <person name="Ngo R.N."/>
            <person name="Nguyen N.B."/>
            <person name="Nickerson E."/>
            <person name="Nwaokelemeh O.O."/>
            <person name="Nwokenkwo S."/>
            <person name="Obregon M."/>
            <person name="Oguh M."/>
            <person name="Oragunye N."/>
            <person name="Oviedo R.J."/>
            <person name="Parish B.J."/>
            <person name="Parker D.N."/>
            <person name="Parrish J."/>
            <person name="Parks K.L."/>
            <person name="Paul H.A."/>
            <person name="Payton B.A."/>
            <person name="Perez A."/>
            <person name="Perrin W."/>
            <person name="Pickens A."/>
            <person name="Primus E.L."/>
            <person name="Pu L.L."/>
            <person name="Puazo M."/>
            <person name="Quiles M.M."/>
            <person name="Quiroz J.B."/>
            <person name="Rabata D."/>
            <person name="Reeves K."/>
            <person name="Ruiz S.J."/>
            <person name="Shao H."/>
            <person name="Sisson I."/>
            <person name="Sonaike T."/>
            <person name="Sorelle R.P."/>
            <person name="Sutton A.E."/>
            <person name="Svatek A.F."/>
            <person name="Svetz L.A."/>
            <person name="Tamerisa K.S."/>
            <person name="Taylor T.R."/>
            <person name="Teague B."/>
            <person name="Thomas N."/>
            <person name="Thorn R.D."/>
            <person name="Trejos Z.Y."/>
            <person name="Trevino B.K."/>
            <person name="Ukegbu O.N."/>
            <person name="Urban J.B."/>
            <person name="Vasquez L.I."/>
            <person name="Vera V.A."/>
            <person name="Villasana D.M."/>
            <person name="Wang L."/>
            <person name="Ward-Moore S."/>
            <person name="Warren J.T."/>
            <person name="Wei X."/>
            <person name="White F."/>
            <person name="Williamson A.L."/>
            <person name="Wleczyk R."/>
            <person name="Wooden H.S."/>
            <person name="Wooden S.H."/>
            <person name="Yen J."/>
            <person name="Yoon L."/>
            <person name="Yoon V."/>
            <person name="Zorrilla S.E."/>
            <person name="Nelson D."/>
            <person name="Kucherlapati R."/>
            <person name="Weinstock G."/>
            <person name="Gibbs R.A."/>
            <person name="null."/>
        </authorList>
    </citation>
    <scope>NUCLEOTIDE SEQUENCE [LARGE SCALE GENOMIC DNA]</scope>
</reference>
<dbReference type="Proteomes" id="UP000005640">
    <property type="component" value="Chromosome 12"/>
</dbReference>
<name>A0A494C1M9_HUMAN</name>
<organism evidence="1 2">
    <name type="scientific">Homo sapiens</name>
    <name type="common">Human</name>
    <dbReference type="NCBI Taxonomy" id="9606"/>
    <lineage>
        <taxon>Eukaryota</taxon>
        <taxon>Metazoa</taxon>
        <taxon>Chordata</taxon>
        <taxon>Craniata</taxon>
        <taxon>Vertebrata</taxon>
        <taxon>Euteleostomi</taxon>
        <taxon>Mammalia</taxon>
        <taxon>Eutheria</taxon>
        <taxon>Euarchontoglires</taxon>
        <taxon>Primates</taxon>
        <taxon>Haplorrhini</taxon>
        <taxon>Catarrhini</taxon>
        <taxon>Hominidae</taxon>
        <taxon>Homo</taxon>
    </lineage>
</organism>
<dbReference type="Gene3D" id="1.10.8.10">
    <property type="entry name" value="DNA helicase RuvA subunit, C-terminal domain"/>
    <property type="match status" value="1"/>
</dbReference>